<reference evidence="2" key="2">
    <citation type="submission" date="2024-05" db="EMBL/GenBank/DDBJ databases">
        <title>Identification and characterization of horizontal gene transfer across gut microbiota members of farm animals based on homology search.</title>
        <authorList>
            <person name="Schwarzerova J."/>
            <person name="Nykrynova M."/>
            <person name="Jureckova K."/>
            <person name="Cejkova D."/>
            <person name="Rychlik I."/>
        </authorList>
    </citation>
    <scope>NUCLEOTIDE SEQUENCE</scope>
    <source>
        <strain evidence="2">84_SSukc20</strain>
    </source>
</reference>
<keyword evidence="3" id="KW-1185">Reference proteome</keyword>
<proteinExistence type="predicted"/>
<dbReference type="SUPFAM" id="SSF53300">
    <property type="entry name" value="vWA-like"/>
    <property type="match status" value="1"/>
</dbReference>
<accession>A0ABT7X8T6</accession>
<dbReference type="Gene3D" id="3.40.50.410">
    <property type="entry name" value="von Willebrand factor, type A domain"/>
    <property type="match status" value="1"/>
</dbReference>
<dbReference type="SMART" id="SM00327">
    <property type="entry name" value="VWA"/>
    <property type="match status" value="1"/>
</dbReference>
<feature type="domain" description="VWFA" evidence="1">
    <location>
        <begin position="305"/>
        <end position="455"/>
    </location>
</feature>
<dbReference type="PANTHER" id="PTHR36846">
    <property type="entry name" value="PROTEIN VIAA"/>
    <property type="match status" value="1"/>
</dbReference>
<dbReference type="RefSeq" id="WP_087210054.1">
    <property type="nucleotide sequence ID" value="NZ_JACJJJ010000047.1"/>
</dbReference>
<gene>
    <name evidence="2" type="ORF">QVO10_14150</name>
</gene>
<sequence>MHIGKRTRNIRLKALKAIYLAELRQRCSKHLQEALHKRIVFPAELEDAIWQYYRKTSPSLQEFYSRYTPEWEMFYDAESLSPGDFLLFLKRMLPAFRKRYALTELDVPYYIGKLEQPASTDAGRKNLQEFFLNKWHRLLTAKEYDYQYHHIASLCNSFALLKASTGMKTETNLISSRIRWLLYNHPELYRKVMHYEKTMEQNRHIHELVRVLGKRSQGEKKRFDPLSGAQKEQLVRHATQSDIEGITLGNDLNHLLPIEYCYFAEETLRPVFMQRYTEKRLQMFDSRSQEDRSAAQPGKREVSGQGPFVICLDTSGSMEGKREQLAKSAVLAIARLTESTHRKCYIINFSEETEHLLVKDLYTDLPVLVEFLNHSFGGGTSMEQAVDEAVRMINSNGWHRSDVVMISDFEMPPISETLMKQILGLKRKETAFYALVFGTRPEMDYLNLCDRCWNMDIPG</sequence>
<reference evidence="2" key="1">
    <citation type="submission" date="2023-06" db="EMBL/GenBank/DDBJ databases">
        <authorList>
            <person name="Zeman M."/>
            <person name="Kubasova T."/>
            <person name="Jahodarova E."/>
            <person name="Nykrynova M."/>
            <person name="Rychlik I."/>
        </authorList>
    </citation>
    <scope>NUCLEOTIDE SEQUENCE</scope>
    <source>
        <strain evidence="2">84_SSukc20</strain>
    </source>
</reference>
<dbReference type="Pfam" id="PF13519">
    <property type="entry name" value="VWA_2"/>
    <property type="match status" value="1"/>
</dbReference>
<evidence type="ECO:0000313" key="2">
    <source>
        <dbReference type="EMBL" id="MDN0050500.1"/>
    </source>
</evidence>
<evidence type="ECO:0000313" key="3">
    <source>
        <dbReference type="Proteomes" id="UP001167871"/>
    </source>
</evidence>
<dbReference type="InterPro" id="IPR036465">
    <property type="entry name" value="vWFA_dom_sf"/>
</dbReference>
<name>A0ABT7X8T6_9BACE</name>
<organism evidence="2 3">
    <name type="scientific">Bacteroides gallinaceum</name>
    <dbReference type="NCBI Taxonomy" id="1462571"/>
    <lineage>
        <taxon>Bacteria</taxon>
        <taxon>Pseudomonadati</taxon>
        <taxon>Bacteroidota</taxon>
        <taxon>Bacteroidia</taxon>
        <taxon>Bacteroidales</taxon>
        <taxon>Bacteroidaceae</taxon>
        <taxon>Bacteroides</taxon>
    </lineage>
</organism>
<dbReference type="Proteomes" id="UP001167871">
    <property type="component" value="Unassembled WGS sequence"/>
</dbReference>
<protein>
    <submittedName>
        <fullName evidence="2">VWA domain-containing protein</fullName>
    </submittedName>
</protein>
<comment type="caution">
    <text evidence="2">The sequence shown here is derived from an EMBL/GenBank/DDBJ whole genome shotgun (WGS) entry which is preliminary data.</text>
</comment>
<dbReference type="PANTHER" id="PTHR36846:SF1">
    <property type="entry name" value="PROTEIN VIAA"/>
    <property type="match status" value="1"/>
</dbReference>
<evidence type="ECO:0000259" key="1">
    <source>
        <dbReference type="SMART" id="SM00327"/>
    </source>
</evidence>
<dbReference type="EMBL" id="JAUEII010000039">
    <property type="protein sequence ID" value="MDN0050500.1"/>
    <property type="molecule type" value="Genomic_DNA"/>
</dbReference>
<dbReference type="InterPro" id="IPR002035">
    <property type="entry name" value="VWF_A"/>
</dbReference>